<dbReference type="NCBIfam" id="NF004733">
    <property type="entry name" value="PRK06074.1-5"/>
    <property type="match status" value="1"/>
</dbReference>
<dbReference type="InterPro" id="IPR001268">
    <property type="entry name" value="NADH_UbQ_OxRdtase_30kDa_su"/>
</dbReference>
<comment type="similarity">
    <text evidence="1 3 4">Belongs to the complex I 30 kDa subunit family.</text>
</comment>
<evidence type="ECO:0000256" key="1">
    <source>
        <dbReference type="ARBA" id="ARBA00007569"/>
    </source>
</evidence>
<proteinExistence type="inferred from homology"/>
<comment type="subcellular location">
    <subcellularLocation>
        <location evidence="3">Cell membrane</location>
        <topology evidence="3">Peripheral membrane protein</topology>
        <orientation evidence="3">Cytoplasmic side</orientation>
    </subcellularLocation>
</comment>
<dbReference type="SUPFAM" id="SSF143243">
    <property type="entry name" value="Nqo5-like"/>
    <property type="match status" value="1"/>
</dbReference>
<keyword evidence="8" id="KW-0560">Oxidoreductase</keyword>
<dbReference type="NCBIfam" id="NF004730">
    <property type="entry name" value="PRK06074.1-1"/>
    <property type="match status" value="1"/>
</dbReference>
<feature type="domain" description="NADH:ubiquinone oxidoreductase 30kDa subunit" evidence="7">
    <location>
        <begin position="34"/>
        <end position="155"/>
    </location>
</feature>
<reference evidence="9" key="1">
    <citation type="journal article" date="2019" name="Int. J. Syst. Evol. Microbiol.">
        <title>The Global Catalogue of Microorganisms (GCM) 10K type strain sequencing project: providing services to taxonomists for standard genome sequencing and annotation.</title>
        <authorList>
            <consortium name="The Broad Institute Genomics Platform"/>
            <consortium name="The Broad Institute Genome Sequencing Center for Infectious Disease"/>
            <person name="Wu L."/>
            <person name="Ma J."/>
        </authorList>
    </citation>
    <scope>NUCLEOTIDE SEQUENCE [LARGE SCALE GENOMIC DNA]</scope>
    <source>
        <strain evidence="9">CGMCC 1.16275</strain>
    </source>
</reference>
<sequence>MSDQALQELGDYITSALGKDALSAEVNRVGELVVRVERRSIVRVLQFLRDDSTCMFQQLMELCGVDYPQRPERFEVVYCLLSLKHNQRVRVVVSTDEDTPVPSVTGVFPVANWFEREAWDLYGIFFADHPDLRRILTDYGFEGHPLRKDFPLTGYVELRYDPDQRRVIYEPVKLTQDFRSFDFLSPWEGMTDVQLPGDEKAAIPLGAVNPTQRPIAGTPSARDVATNNPAAGSVKS</sequence>
<dbReference type="Proteomes" id="UP001596456">
    <property type="component" value="Unassembled WGS sequence"/>
</dbReference>
<evidence type="ECO:0000256" key="2">
    <source>
        <dbReference type="ARBA" id="ARBA00022448"/>
    </source>
</evidence>
<keyword evidence="3 4" id="KW-1278">Translocase</keyword>
<gene>
    <name evidence="3" type="primary">nuoC</name>
    <name evidence="8" type="ORF">ACFQPS_02975</name>
</gene>
<keyword evidence="2 3" id="KW-0813">Transport</keyword>
<evidence type="ECO:0000256" key="5">
    <source>
        <dbReference type="RuleBase" id="RU003582"/>
    </source>
</evidence>
<comment type="catalytic activity">
    <reaction evidence="3 5">
        <text>a quinone + NADH + 5 H(+)(in) = a quinol + NAD(+) + 4 H(+)(out)</text>
        <dbReference type="Rhea" id="RHEA:57888"/>
        <dbReference type="ChEBI" id="CHEBI:15378"/>
        <dbReference type="ChEBI" id="CHEBI:24646"/>
        <dbReference type="ChEBI" id="CHEBI:57540"/>
        <dbReference type="ChEBI" id="CHEBI:57945"/>
        <dbReference type="ChEBI" id="CHEBI:132124"/>
    </reaction>
</comment>
<comment type="caution">
    <text evidence="8">The sequence shown here is derived from an EMBL/GenBank/DDBJ whole genome shotgun (WGS) entry which is preliminary data.</text>
</comment>
<dbReference type="PANTHER" id="PTHR10884">
    <property type="entry name" value="NADH DEHYDROGENASE UBIQUINONE IRON-SULFUR PROTEIN 3"/>
    <property type="match status" value="1"/>
</dbReference>
<dbReference type="Gene3D" id="3.30.460.80">
    <property type="entry name" value="NADH:ubiquinone oxidoreductase, 30kDa subunit"/>
    <property type="match status" value="1"/>
</dbReference>
<dbReference type="GO" id="GO:0050136">
    <property type="term" value="F:NADH dehydrogenase (quinone) (non-electrogenic) activity"/>
    <property type="evidence" value="ECO:0007669"/>
    <property type="project" value="UniProtKB-EC"/>
</dbReference>
<dbReference type="HAMAP" id="MF_01357">
    <property type="entry name" value="NDH1_NuoC"/>
    <property type="match status" value="1"/>
</dbReference>
<keyword evidence="3" id="KW-1003">Cell membrane</keyword>
<evidence type="ECO:0000259" key="7">
    <source>
        <dbReference type="Pfam" id="PF00329"/>
    </source>
</evidence>
<evidence type="ECO:0000313" key="9">
    <source>
        <dbReference type="Proteomes" id="UP001596456"/>
    </source>
</evidence>
<organism evidence="8 9">
    <name type="scientific">Rhodocista pekingensis</name>
    <dbReference type="NCBI Taxonomy" id="201185"/>
    <lineage>
        <taxon>Bacteria</taxon>
        <taxon>Pseudomonadati</taxon>
        <taxon>Pseudomonadota</taxon>
        <taxon>Alphaproteobacteria</taxon>
        <taxon>Rhodospirillales</taxon>
        <taxon>Azospirillaceae</taxon>
        <taxon>Rhodocista</taxon>
    </lineage>
</organism>
<dbReference type="RefSeq" id="WP_377356319.1">
    <property type="nucleotide sequence ID" value="NZ_JBHTCM010000004.1"/>
</dbReference>
<dbReference type="PANTHER" id="PTHR10884:SF14">
    <property type="entry name" value="NADH DEHYDROGENASE [UBIQUINONE] IRON-SULFUR PROTEIN 3, MITOCHONDRIAL"/>
    <property type="match status" value="1"/>
</dbReference>
<evidence type="ECO:0000256" key="6">
    <source>
        <dbReference type="SAM" id="MobiDB-lite"/>
    </source>
</evidence>
<dbReference type="InterPro" id="IPR020396">
    <property type="entry name" value="NADH_UbQ_OxRdtase_CS"/>
</dbReference>
<dbReference type="EC" id="7.1.1.-" evidence="3"/>
<keyword evidence="3" id="KW-0472">Membrane</keyword>
<feature type="compositionally biased region" description="Polar residues" evidence="6">
    <location>
        <begin position="225"/>
        <end position="236"/>
    </location>
</feature>
<comment type="function">
    <text evidence="3">NDH-1 shuttles electrons from NADH, via FMN and iron-sulfur (Fe-S) centers, to quinones in the respiratory chain. The immediate electron acceptor for the enzyme in this species is believed to be ubiquinone. Couples the redox reaction to proton translocation (for every two electrons transferred, four hydrogen ions are translocated across the cytoplasmic membrane), and thus conserves the redox energy in a proton gradient.</text>
</comment>
<evidence type="ECO:0000256" key="4">
    <source>
        <dbReference type="RuleBase" id="RU003456"/>
    </source>
</evidence>
<comment type="subunit">
    <text evidence="3">NDH-1 is composed of 14 different subunits. Subunits NuoB, C, D, E, F, and G constitute the peripheral sector of the complex.</text>
</comment>
<dbReference type="Pfam" id="PF00329">
    <property type="entry name" value="Complex1_30kDa"/>
    <property type="match status" value="1"/>
</dbReference>
<dbReference type="InterPro" id="IPR037232">
    <property type="entry name" value="NADH_quin_OxRdtase_su_C/D-like"/>
</dbReference>
<evidence type="ECO:0000313" key="8">
    <source>
        <dbReference type="EMBL" id="MFC7332114.1"/>
    </source>
</evidence>
<keyword evidence="3 5" id="KW-0874">Quinone</keyword>
<dbReference type="NCBIfam" id="TIGR01961">
    <property type="entry name" value="NuoC_fam"/>
    <property type="match status" value="1"/>
</dbReference>
<dbReference type="InterPro" id="IPR010218">
    <property type="entry name" value="NADH_DH_suC"/>
</dbReference>
<dbReference type="PROSITE" id="PS00542">
    <property type="entry name" value="COMPLEX1_30K"/>
    <property type="match status" value="1"/>
</dbReference>
<dbReference type="EMBL" id="JBHTCM010000004">
    <property type="protein sequence ID" value="MFC7332114.1"/>
    <property type="molecule type" value="Genomic_DNA"/>
</dbReference>
<keyword evidence="3 4" id="KW-0520">NAD</keyword>
<name>A0ABW2KQ48_9PROT</name>
<feature type="region of interest" description="Disordered" evidence="6">
    <location>
        <begin position="208"/>
        <end position="236"/>
    </location>
</feature>
<protein>
    <recommendedName>
        <fullName evidence="3">NADH-quinone oxidoreductase subunit C</fullName>
        <ecNumber evidence="3">7.1.1.-</ecNumber>
    </recommendedName>
    <alternativeName>
        <fullName evidence="3">NADH dehydrogenase I subunit C</fullName>
    </alternativeName>
    <alternativeName>
        <fullName evidence="3">NDH-1 subunit C</fullName>
    </alternativeName>
</protein>
<evidence type="ECO:0000256" key="3">
    <source>
        <dbReference type="HAMAP-Rule" id="MF_01357"/>
    </source>
</evidence>
<keyword evidence="3" id="KW-0830">Ubiquinone</keyword>
<accession>A0ABW2KQ48</accession>
<keyword evidence="9" id="KW-1185">Reference proteome</keyword>